<feature type="region of interest" description="Disordered" evidence="5">
    <location>
        <begin position="220"/>
        <end position="252"/>
    </location>
</feature>
<feature type="transmembrane region" description="Helical" evidence="6">
    <location>
        <begin position="165"/>
        <end position="182"/>
    </location>
</feature>
<feature type="transmembrane region" description="Helical" evidence="6">
    <location>
        <begin position="484"/>
        <end position="505"/>
    </location>
</feature>
<dbReference type="GO" id="GO:0000139">
    <property type="term" value="C:Golgi membrane"/>
    <property type="evidence" value="ECO:0007669"/>
    <property type="project" value="InterPro"/>
</dbReference>
<gene>
    <name evidence="7" type="ORF">PVIIG_04151</name>
</gene>
<feature type="transmembrane region" description="Helical" evidence="6">
    <location>
        <begin position="333"/>
        <end position="354"/>
    </location>
</feature>
<feature type="region of interest" description="Disordered" evidence="5">
    <location>
        <begin position="440"/>
        <end position="466"/>
    </location>
</feature>
<feature type="region of interest" description="Disordered" evidence="5">
    <location>
        <begin position="19"/>
        <end position="49"/>
    </location>
</feature>
<protein>
    <recommendedName>
        <fullName evidence="9">UDP-N-acetylglucosamine transporter</fullName>
    </recommendedName>
</protein>
<evidence type="ECO:0000256" key="4">
    <source>
        <dbReference type="ARBA" id="ARBA00023136"/>
    </source>
</evidence>
<feature type="compositionally biased region" description="Low complexity" evidence="5">
    <location>
        <begin position="19"/>
        <end position="34"/>
    </location>
</feature>
<organism evidence="7 8">
    <name type="scientific">Plasmodium vivax India VII</name>
    <dbReference type="NCBI Taxonomy" id="1077284"/>
    <lineage>
        <taxon>Eukaryota</taxon>
        <taxon>Sar</taxon>
        <taxon>Alveolata</taxon>
        <taxon>Apicomplexa</taxon>
        <taxon>Aconoidasida</taxon>
        <taxon>Haemosporida</taxon>
        <taxon>Plasmodiidae</taxon>
        <taxon>Plasmodium</taxon>
        <taxon>Plasmodium (Plasmodium)</taxon>
    </lineage>
</organism>
<evidence type="ECO:0008006" key="9">
    <source>
        <dbReference type="Google" id="ProtNLM"/>
    </source>
</evidence>
<feature type="transmembrane region" description="Helical" evidence="6">
    <location>
        <begin position="55"/>
        <end position="75"/>
    </location>
</feature>
<accession>A0A0J9SAD0</accession>
<keyword evidence="4 6" id="KW-0472">Membrane</keyword>
<evidence type="ECO:0000256" key="5">
    <source>
        <dbReference type="SAM" id="MobiDB-lite"/>
    </source>
</evidence>
<dbReference type="PANTHER" id="PTHR10231">
    <property type="entry name" value="NUCLEOTIDE-SUGAR TRANSMEMBRANE TRANSPORTER"/>
    <property type="match status" value="1"/>
</dbReference>
<sequence length="560" mass="61648">MEGAQSALRHRWQWSKAASGAASGAASKTASKAANGETSGEASGEASPAQGENPLVKAALFSVLVVHTLLIYLTIKTMKMQKINHKLKEESIIFVTEIMKLAISTVFYLHENKFNLTSVRENMADTWTKKRSYLVSLTVPSVLYYFQNIFFYISISSIPIPLFQMLYQFRILVVVIFTFILLKRRVKISQLISIAFLFLSLVCLKDYNLGSDAPNWGSGDAHSGGQEIGTHSGGKEIGTHSGGKEIGTHSGGKEIGTHSGGKMIGTTHIEGKWKAAPLKDNAVENLRDILIHNLKTKCLKNNTRFDFYTLSRAFKKGEVSPNMLKPKKTTRNNIIVGVLTTFLATFTSGFSSVFLESLYLNYRHSFWFQNMCLAFFTIILSLSTSRLHISSALRGEPARGDVKGSAAKGEAAKENAAKEEAIKANAAKANVAKANVAKANAAKSNTANQGHGAPREGEEQPDGGPPPNGVPLFLSNHFNSVKEFLYVALLILLNSVGGIITSVFIKHVGSFSRFFVTPISLLFNIYISSIYFKDFRFTTNYFISLVFVSFSLFFYVRGRF</sequence>
<keyword evidence="3 6" id="KW-1133">Transmembrane helix</keyword>
<feature type="transmembrane region" description="Helical" evidence="6">
    <location>
        <begin position="511"/>
        <end position="532"/>
    </location>
</feature>
<name>A0A0J9SAD0_PLAVI</name>
<dbReference type="Proteomes" id="UP000053562">
    <property type="component" value="Unassembled WGS sequence"/>
</dbReference>
<dbReference type="InterPro" id="IPR037185">
    <property type="entry name" value="EmrE-like"/>
</dbReference>
<comment type="subcellular location">
    <subcellularLocation>
        <location evidence="1">Membrane</location>
        <topology evidence="1">Multi-pass membrane protein</topology>
    </subcellularLocation>
</comment>
<dbReference type="InterPro" id="IPR007271">
    <property type="entry name" value="Nuc_sug_transpt"/>
</dbReference>
<dbReference type="AlphaFoldDB" id="A0A0J9SAD0"/>
<feature type="compositionally biased region" description="Basic and acidic residues" evidence="5">
    <location>
        <begin position="233"/>
        <end position="252"/>
    </location>
</feature>
<proteinExistence type="predicted"/>
<feature type="transmembrane region" description="Helical" evidence="6">
    <location>
        <begin position="133"/>
        <end position="153"/>
    </location>
</feature>
<dbReference type="OrthoDB" id="408493at2759"/>
<evidence type="ECO:0000313" key="7">
    <source>
        <dbReference type="EMBL" id="KMZ79895.1"/>
    </source>
</evidence>
<evidence type="ECO:0000256" key="6">
    <source>
        <dbReference type="SAM" id="Phobius"/>
    </source>
</evidence>
<feature type="transmembrane region" description="Helical" evidence="6">
    <location>
        <begin position="366"/>
        <end position="384"/>
    </location>
</feature>
<dbReference type="Pfam" id="PF04142">
    <property type="entry name" value="Nuc_sug_transp"/>
    <property type="match status" value="2"/>
</dbReference>
<feature type="transmembrane region" description="Helical" evidence="6">
    <location>
        <begin position="539"/>
        <end position="556"/>
    </location>
</feature>
<reference evidence="7 8" key="1">
    <citation type="submission" date="2011-08" db="EMBL/GenBank/DDBJ databases">
        <title>The Genome Sequence of Plasmodium vivax India VII.</title>
        <authorList>
            <consortium name="The Broad Institute Genome Sequencing Platform"/>
            <consortium name="The Broad Institute Genome Sequencing Center for Infectious Disease"/>
            <person name="Neafsey D."/>
            <person name="Carlton J."/>
            <person name="Barnwell J."/>
            <person name="Collins W."/>
            <person name="Escalante A."/>
            <person name="Mullikin J."/>
            <person name="Saul A."/>
            <person name="Guigo R."/>
            <person name="Camara F."/>
            <person name="Young S.K."/>
            <person name="Zeng Q."/>
            <person name="Gargeya S."/>
            <person name="Fitzgerald M."/>
            <person name="Haas B."/>
            <person name="Abouelleil A."/>
            <person name="Alvarado L."/>
            <person name="Arachchi H.M."/>
            <person name="Berlin A."/>
            <person name="Brown A."/>
            <person name="Chapman S.B."/>
            <person name="Chen Z."/>
            <person name="Dunbar C."/>
            <person name="Freedman E."/>
            <person name="Gearin G."/>
            <person name="Gellesch M."/>
            <person name="Goldberg J."/>
            <person name="Griggs A."/>
            <person name="Gujja S."/>
            <person name="Heiman D."/>
            <person name="Howarth C."/>
            <person name="Larson L."/>
            <person name="Lui A."/>
            <person name="MacDonald P.J.P."/>
            <person name="Montmayeur A."/>
            <person name="Murphy C."/>
            <person name="Neiman D."/>
            <person name="Pearson M."/>
            <person name="Priest M."/>
            <person name="Roberts A."/>
            <person name="Saif S."/>
            <person name="Shea T."/>
            <person name="Shenoy N."/>
            <person name="Sisk P."/>
            <person name="Stolte C."/>
            <person name="Sykes S."/>
            <person name="Wortman J."/>
            <person name="Nusbaum C."/>
            <person name="Birren B."/>
        </authorList>
    </citation>
    <scope>NUCLEOTIDE SEQUENCE [LARGE SCALE GENOMIC DNA]</scope>
    <source>
        <strain evidence="7 8">India VII</strain>
    </source>
</reference>
<dbReference type="GO" id="GO:0015165">
    <property type="term" value="F:pyrimidine nucleotide-sugar transmembrane transporter activity"/>
    <property type="evidence" value="ECO:0007669"/>
    <property type="project" value="InterPro"/>
</dbReference>
<keyword evidence="2 6" id="KW-0812">Transmembrane</keyword>
<evidence type="ECO:0000313" key="8">
    <source>
        <dbReference type="Proteomes" id="UP000053562"/>
    </source>
</evidence>
<dbReference type="SUPFAM" id="SSF103481">
    <property type="entry name" value="Multidrug resistance efflux transporter EmrE"/>
    <property type="match status" value="1"/>
</dbReference>
<evidence type="ECO:0000256" key="2">
    <source>
        <dbReference type="ARBA" id="ARBA00022692"/>
    </source>
</evidence>
<evidence type="ECO:0000256" key="1">
    <source>
        <dbReference type="ARBA" id="ARBA00004141"/>
    </source>
</evidence>
<evidence type="ECO:0000256" key="3">
    <source>
        <dbReference type="ARBA" id="ARBA00022989"/>
    </source>
</evidence>
<dbReference type="EMBL" id="KQ234312">
    <property type="protein sequence ID" value="KMZ79895.1"/>
    <property type="molecule type" value="Genomic_DNA"/>
</dbReference>